<keyword evidence="1" id="KW-0472">Membrane</keyword>
<comment type="caution">
    <text evidence="2">The sequence shown here is derived from an EMBL/GenBank/DDBJ whole genome shotgun (WGS) entry which is preliminary data.</text>
</comment>
<dbReference type="AlphaFoldDB" id="M2T7J3"/>
<evidence type="ECO:0008006" key="4">
    <source>
        <dbReference type="Google" id="ProtNLM"/>
    </source>
</evidence>
<keyword evidence="3" id="KW-1185">Reference proteome</keyword>
<evidence type="ECO:0000313" key="2">
    <source>
        <dbReference type="EMBL" id="EMD82494.1"/>
    </source>
</evidence>
<protein>
    <recommendedName>
        <fullName evidence="4">EAL domain-containing protein</fullName>
    </recommendedName>
</protein>
<accession>M2T7J3</accession>
<reference evidence="2 3" key="1">
    <citation type="journal article" date="2013" name="Genome Announc.">
        <title>Draft Genome Sequence of Strain JLT2015T, Belonging to the Family Sphingomonadaceae of the Alphaproteobacteria.</title>
        <authorList>
            <person name="Tang K."/>
            <person name="Liu K."/>
            <person name="Li S."/>
            <person name="Jiao N."/>
        </authorList>
    </citation>
    <scope>NUCLEOTIDE SEQUENCE [LARGE SCALE GENOMIC DNA]</scope>
    <source>
        <strain evidence="2 3">JLT2015</strain>
    </source>
</reference>
<sequence length="323" mass="33580">MATSASPSMNRDDGLLLIVYALGACVLTWLGPALWGVSQGVAVISAWGAAGVFILTHLSLRIGAGFSAIWRNEGSGEEASPLGAGERPSGGFNLALAEAEAPSSDEPEAPKPAGSPPVELLLQPVVALRDGRARHFLARFATGGVNWNETAADWEAASDANRIDELADLALGWGARSAETRLMVRVSNAGARDARALAHLRDTLQRHPELRARLLLIAGAAVTAELAAIGFATGTLIDAPIDLAGVDPGSTLFLTEAALAPLRTADMKLARRLGINVIGWNLSREIAAEAALLGVVLAWGDSFGEARAPVRTEKLATPLQVAA</sequence>
<feature type="transmembrane region" description="Helical" evidence="1">
    <location>
        <begin position="214"/>
        <end position="237"/>
    </location>
</feature>
<organism evidence="2 3">
    <name type="scientific">Pacificimonas flava</name>
    <dbReference type="NCBI Taxonomy" id="1234595"/>
    <lineage>
        <taxon>Bacteria</taxon>
        <taxon>Pseudomonadati</taxon>
        <taxon>Pseudomonadota</taxon>
        <taxon>Alphaproteobacteria</taxon>
        <taxon>Sphingomonadales</taxon>
        <taxon>Sphingosinicellaceae</taxon>
        <taxon>Pacificimonas</taxon>
    </lineage>
</organism>
<feature type="transmembrane region" description="Helical" evidence="1">
    <location>
        <begin position="41"/>
        <end position="60"/>
    </location>
</feature>
<feature type="transmembrane region" description="Helical" evidence="1">
    <location>
        <begin position="15"/>
        <end position="35"/>
    </location>
</feature>
<dbReference type="Proteomes" id="UP000011717">
    <property type="component" value="Unassembled WGS sequence"/>
</dbReference>
<dbReference type="EMBL" id="AMRV01000007">
    <property type="protein sequence ID" value="EMD82494.1"/>
    <property type="molecule type" value="Genomic_DNA"/>
</dbReference>
<evidence type="ECO:0000256" key="1">
    <source>
        <dbReference type="SAM" id="Phobius"/>
    </source>
</evidence>
<name>M2T7J3_9SPHN</name>
<evidence type="ECO:0000313" key="3">
    <source>
        <dbReference type="Proteomes" id="UP000011717"/>
    </source>
</evidence>
<gene>
    <name evidence="2" type="ORF">C725_2215</name>
</gene>
<keyword evidence="1" id="KW-0812">Transmembrane</keyword>
<keyword evidence="1" id="KW-1133">Transmembrane helix</keyword>
<proteinExistence type="predicted"/>